<dbReference type="Gene3D" id="1.20.1600.10">
    <property type="entry name" value="Outer membrane efflux proteins (OEP)"/>
    <property type="match status" value="1"/>
</dbReference>
<evidence type="ECO:0000256" key="9">
    <source>
        <dbReference type="SAM" id="Phobius"/>
    </source>
</evidence>
<comment type="similarity">
    <text evidence="2">Belongs to the outer membrane factor (OMF) (TC 1.B.17) family.</text>
</comment>
<organism evidence="10 11">
    <name type="scientific">Flagellimonas algicola</name>
    <dbReference type="NCBI Taxonomy" id="2583815"/>
    <lineage>
        <taxon>Bacteria</taxon>
        <taxon>Pseudomonadati</taxon>
        <taxon>Bacteroidota</taxon>
        <taxon>Flavobacteriia</taxon>
        <taxon>Flavobacteriales</taxon>
        <taxon>Flavobacteriaceae</taxon>
        <taxon>Flagellimonas</taxon>
    </lineage>
</organism>
<dbReference type="Proteomes" id="UP000751614">
    <property type="component" value="Unassembled WGS sequence"/>
</dbReference>
<evidence type="ECO:0000256" key="2">
    <source>
        <dbReference type="ARBA" id="ARBA00007613"/>
    </source>
</evidence>
<keyword evidence="8" id="KW-0175">Coiled coil</keyword>
<accession>A0ABY2WK93</accession>
<name>A0ABY2WK93_9FLAO</name>
<comment type="caution">
    <text evidence="10">The sequence shown here is derived from an EMBL/GenBank/DDBJ whole genome shotgun (WGS) entry which is preliminary data.</text>
</comment>
<comment type="subcellular location">
    <subcellularLocation>
        <location evidence="1">Cell outer membrane</location>
    </subcellularLocation>
</comment>
<sequence>MLLKMGATLHHETTKQMKYLFRSLFFWIFCVIIGIRAPLYSQKLDLQSYIELVKQNNIDLKQSGKQVLIAKEETKMAKSALLPNVGINGFYQRDFNRNFLFINDFDGSITRLRTNFNNSVSANATLNQTLFDPAIFSAAKIARLAEEIRGLHDEQLQDELVAQASTLYWQVIFTKASVAVLDENSSLAEAQLAQIKKLHTKGTVSDLQVQQAEVFHKKTLPPLKNAKNQFEKLLNDLKELANIPLEERIILTDNLETMGLNNVIHTIEANLEERPQLKNLKKEVEIADRHININKKFWYPKLNLTAAYNYDAQANDLNFRANENKLFLVQLGVSVPIFSGGSNRAKIAKASIERETAALKLVKTKQHLLNQLRTAENNYNSAVTNIETYLETIVLNESELEIFKKQLSLGVVTTVEFKESRLRFTQSKLELLNAYLDLHIAQLQISRITGQSNGKQ</sequence>
<keyword evidence="5 9" id="KW-0812">Transmembrane</keyword>
<dbReference type="EMBL" id="VCNI01000002">
    <property type="protein sequence ID" value="TMU55143.1"/>
    <property type="molecule type" value="Genomic_DNA"/>
</dbReference>
<keyword evidence="11" id="KW-1185">Reference proteome</keyword>
<keyword evidence="4" id="KW-1134">Transmembrane beta strand</keyword>
<evidence type="ECO:0000256" key="6">
    <source>
        <dbReference type="ARBA" id="ARBA00023136"/>
    </source>
</evidence>
<evidence type="ECO:0000256" key="3">
    <source>
        <dbReference type="ARBA" id="ARBA00022448"/>
    </source>
</evidence>
<keyword evidence="6 9" id="KW-0472">Membrane</keyword>
<evidence type="ECO:0000313" key="11">
    <source>
        <dbReference type="Proteomes" id="UP000751614"/>
    </source>
</evidence>
<protein>
    <submittedName>
        <fullName evidence="10">TolC family protein</fullName>
    </submittedName>
</protein>
<dbReference type="PANTHER" id="PTHR30026">
    <property type="entry name" value="OUTER MEMBRANE PROTEIN TOLC"/>
    <property type="match status" value="1"/>
</dbReference>
<feature type="transmembrane region" description="Helical" evidence="9">
    <location>
        <begin position="20"/>
        <end position="39"/>
    </location>
</feature>
<evidence type="ECO:0000313" key="10">
    <source>
        <dbReference type="EMBL" id="TMU55143.1"/>
    </source>
</evidence>
<reference evidence="10 11" key="1">
    <citation type="submission" date="2019-05" db="EMBL/GenBank/DDBJ databases">
        <title>Flagellimonas sp. AsT0115, sp. nov., isolated from a marine red algae, Asparagopsis taxiformis.</title>
        <authorList>
            <person name="Kim J."/>
            <person name="Jeong S.E."/>
            <person name="Jeon C.O."/>
        </authorList>
    </citation>
    <scope>NUCLEOTIDE SEQUENCE [LARGE SCALE GENOMIC DNA]</scope>
    <source>
        <strain evidence="10 11">AsT0115</strain>
    </source>
</reference>
<dbReference type="Pfam" id="PF02321">
    <property type="entry name" value="OEP"/>
    <property type="match status" value="2"/>
</dbReference>
<dbReference type="PANTHER" id="PTHR30026:SF20">
    <property type="entry name" value="OUTER MEMBRANE PROTEIN TOLC"/>
    <property type="match status" value="1"/>
</dbReference>
<evidence type="ECO:0000256" key="8">
    <source>
        <dbReference type="SAM" id="Coils"/>
    </source>
</evidence>
<evidence type="ECO:0000256" key="1">
    <source>
        <dbReference type="ARBA" id="ARBA00004442"/>
    </source>
</evidence>
<proteinExistence type="inferred from homology"/>
<gene>
    <name evidence="10" type="ORF">FGG15_13245</name>
</gene>
<feature type="coiled-coil region" evidence="8">
    <location>
        <begin position="358"/>
        <end position="385"/>
    </location>
</feature>
<evidence type="ECO:0000256" key="5">
    <source>
        <dbReference type="ARBA" id="ARBA00022692"/>
    </source>
</evidence>
<evidence type="ECO:0000256" key="7">
    <source>
        <dbReference type="ARBA" id="ARBA00023237"/>
    </source>
</evidence>
<keyword evidence="7" id="KW-0998">Cell outer membrane</keyword>
<keyword evidence="9" id="KW-1133">Transmembrane helix</keyword>
<keyword evidence="3" id="KW-0813">Transport</keyword>
<dbReference type="InterPro" id="IPR051906">
    <property type="entry name" value="TolC-like"/>
</dbReference>
<dbReference type="InterPro" id="IPR003423">
    <property type="entry name" value="OMP_efflux"/>
</dbReference>
<dbReference type="SUPFAM" id="SSF56954">
    <property type="entry name" value="Outer membrane efflux proteins (OEP)"/>
    <property type="match status" value="1"/>
</dbReference>
<evidence type="ECO:0000256" key="4">
    <source>
        <dbReference type="ARBA" id="ARBA00022452"/>
    </source>
</evidence>